<reference evidence="17 18" key="1">
    <citation type="submission" date="2021-06" db="EMBL/GenBank/DDBJ databases">
        <title>Caerostris darwini draft genome.</title>
        <authorList>
            <person name="Kono N."/>
            <person name="Arakawa K."/>
        </authorList>
    </citation>
    <scope>NUCLEOTIDE SEQUENCE [LARGE SCALE GENOMIC DNA]</scope>
</reference>
<dbReference type="GO" id="GO:0006805">
    <property type="term" value="P:xenobiotic metabolic process"/>
    <property type="evidence" value="ECO:0007669"/>
    <property type="project" value="TreeGrafter"/>
</dbReference>
<evidence type="ECO:0000256" key="11">
    <source>
        <dbReference type="ARBA" id="ARBA00023004"/>
    </source>
</evidence>
<sequence>MAEMLAAFGEIFSTVQNQLRIPILKEIIVCVAILLVVFWKRKKNRQLLPPGPYSFLPIVGYLPLLGRKPHEGLHKLRKKYGNVFGLYLGRSYVVILGDYLAVKDAFSKSTTIDRPTSTFDFVPDGVGFSSVNGEEWVEQRNYCVKAMKSLGIGRNKWEDQIQSEVEEFVRLVAIYDGQAFDCSKLLAASVSNNISSFVFGTRMPMNSKNIDFLNRSVNAMSQFAAQVGLRSTFPLLCQVLSALGVTQYASYKKDIVKFHNFVRNQVEVHQKNSNENSEDFINGYLMKIKQNQENNLGNTFNYTNLHGNLQAIFIGSSDTTKTSLTWLFLAMASHMDIQAKVHQELDSVLGREGKILWSERASLPYTYATIMEGQRWKTVAPINTARIATEDIKICGYDIPKGTIIMANNWGLHNDIKYWNDPEKFQPERFLLEDGTKVNLKPESYVPFSYGKRNCPGEVIGMMELLYYFMAIMQRFQILPPKGKAPRLEGTLGLTYHAVPQELRFVKRE</sequence>
<dbReference type="GO" id="GO:0006082">
    <property type="term" value="P:organic acid metabolic process"/>
    <property type="evidence" value="ECO:0007669"/>
    <property type="project" value="TreeGrafter"/>
</dbReference>
<gene>
    <name evidence="17" type="primary">CYP2A6</name>
    <name evidence="17" type="ORF">CDAR_609921</name>
</gene>
<feature type="transmembrane region" description="Helical" evidence="16">
    <location>
        <begin position="20"/>
        <end position="39"/>
    </location>
</feature>
<dbReference type="FunFam" id="1.10.630.10:FF:000238">
    <property type="entry name" value="Cytochrome P450 2A6"/>
    <property type="match status" value="1"/>
</dbReference>
<evidence type="ECO:0000256" key="5">
    <source>
        <dbReference type="ARBA" id="ARBA00010617"/>
    </source>
</evidence>
<evidence type="ECO:0000256" key="15">
    <source>
        <dbReference type="RuleBase" id="RU000461"/>
    </source>
</evidence>
<evidence type="ECO:0000313" key="18">
    <source>
        <dbReference type="Proteomes" id="UP001054837"/>
    </source>
</evidence>
<dbReference type="InterPro" id="IPR050182">
    <property type="entry name" value="Cytochrome_P450_fam2"/>
</dbReference>
<dbReference type="SUPFAM" id="SSF48264">
    <property type="entry name" value="Cytochrome P450"/>
    <property type="match status" value="1"/>
</dbReference>
<keyword evidence="10 15" id="KW-0560">Oxidoreductase</keyword>
<dbReference type="PRINTS" id="PR00385">
    <property type="entry name" value="P450"/>
</dbReference>
<dbReference type="GO" id="GO:0005506">
    <property type="term" value="F:iron ion binding"/>
    <property type="evidence" value="ECO:0007669"/>
    <property type="project" value="InterPro"/>
</dbReference>
<evidence type="ECO:0000256" key="13">
    <source>
        <dbReference type="ARBA" id="ARBA00023136"/>
    </source>
</evidence>
<evidence type="ECO:0000256" key="7">
    <source>
        <dbReference type="ARBA" id="ARBA00022723"/>
    </source>
</evidence>
<keyword evidence="18" id="KW-1185">Reference proteome</keyword>
<keyword evidence="13 16" id="KW-0472">Membrane</keyword>
<dbReference type="Pfam" id="PF00067">
    <property type="entry name" value="p450"/>
    <property type="match status" value="1"/>
</dbReference>
<dbReference type="PANTHER" id="PTHR24300">
    <property type="entry name" value="CYTOCHROME P450 508A4-RELATED"/>
    <property type="match status" value="1"/>
</dbReference>
<dbReference type="PANTHER" id="PTHR24300:SF375">
    <property type="entry name" value="CYTOCHROME P450 FAMILY"/>
    <property type="match status" value="1"/>
</dbReference>
<dbReference type="AlphaFoldDB" id="A0AAV4NHF4"/>
<comment type="similarity">
    <text evidence="5 15">Belongs to the cytochrome P450 family.</text>
</comment>
<feature type="transmembrane region" description="Helical" evidence="16">
    <location>
        <begin position="83"/>
        <end position="102"/>
    </location>
</feature>
<dbReference type="Gene3D" id="1.10.630.10">
    <property type="entry name" value="Cytochrome P450"/>
    <property type="match status" value="1"/>
</dbReference>
<keyword evidence="16" id="KW-1133">Transmembrane helix</keyword>
<dbReference type="InterPro" id="IPR036396">
    <property type="entry name" value="Cyt_P450_sf"/>
</dbReference>
<dbReference type="GO" id="GO:0016712">
    <property type="term" value="F:oxidoreductase activity, acting on paired donors, with incorporation or reduction of molecular oxygen, reduced flavin or flavoprotein as one donor, and incorporation of one atom of oxygen"/>
    <property type="evidence" value="ECO:0007669"/>
    <property type="project" value="TreeGrafter"/>
</dbReference>
<dbReference type="GO" id="GO:0005789">
    <property type="term" value="C:endoplasmic reticulum membrane"/>
    <property type="evidence" value="ECO:0007669"/>
    <property type="project" value="UniProtKB-SubCell"/>
</dbReference>
<evidence type="ECO:0000256" key="8">
    <source>
        <dbReference type="ARBA" id="ARBA00022824"/>
    </source>
</evidence>
<dbReference type="GO" id="GO:0020037">
    <property type="term" value="F:heme binding"/>
    <property type="evidence" value="ECO:0007669"/>
    <property type="project" value="InterPro"/>
</dbReference>
<evidence type="ECO:0000256" key="16">
    <source>
        <dbReference type="SAM" id="Phobius"/>
    </source>
</evidence>
<keyword evidence="9" id="KW-0492">Microsome</keyword>
<evidence type="ECO:0000313" key="17">
    <source>
        <dbReference type="EMBL" id="GIX83779.1"/>
    </source>
</evidence>
<evidence type="ECO:0000256" key="4">
    <source>
        <dbReference type="ARBA" id="ARBA00004406"/>
    </source>
</evidence>
<accession>A0AAV4NHF4</accession>
<keyword evidence="7 14" id="KW-0479">Metal-binding</keyword>
<dbReference type="InterPro" id="IPR002401">
    <property type="entry name" value="Cyt_P450_E_grp-I"/>
</dbReference>
<name>A0AAV4NHF4_9ARAC</name>
<dbReference type="Proteomes" id="UP001054837">
    <property type="component" value="Unassembled WGS sequence"/>
</dbReference>
<comment type="function">
    <text evidence="2">May be involved in the metabolism of insect hormones and in the breakdown of synthetic insecticides.</text>
</comment>
<evidence type="ECO:0000256" key="3">
    <source>
        <dbReference type="ARBA" id="ARBA00004174"/>
    </source>
</evidence>
<feature type="binding site" description="axial binding residue" evidence="14">
    <location>
        <position position="455"/>
    </location>
    <ligand>
        <name>heme</name>
        <dbReference type="ChEBI" id="CHEBI:30413"/>
    </ligand>
    <ligandPart>
        <name>Fe</name>
        <dbReference type="ChEBI" id="CHEBI:18248"/>
    </ligandPart>
</feature>
<evidence type="ECO:0000256" key="12">
    <source>
        <dbReference type="ARBA" id="ARBA00023033"/>
    </source>
</evidence>
<dbReference type="EMBL" id="BPLQ01001670">
    <property type="protein sequence ID" value="GIX83779.1"/>
    <property type="molecule type" value="Genomic_DNA"/>
</dbReference>
<keyword evidence="6 14" id="KW-0349">Heme</keyword>
<comment type="subcellular location">
    <subcellularLocation>
        <location evidence="4">Endoplasmic reticulum membrane</location>
        <topology evidence="4">Peripheral membrane protein</topology>
    </subcellularLocation>
    <subcellularLocation>
        <location evidence="3">Microsome membrane</location>
        <topology evidence="3">Peripheral membrane protein</topology>
    </subcellularLocation>
</comment>
<evidence type="ECO:0000256" key="10">
    <source>
        <dbReference type="ARBA" id="ARBA00023002"/>
    </source>
</evidence>
<dbReference type="PROSITE" id="PS00086">
    <property type="entry name" value="CYTOCHROME_P450"/>
    <property type="match status" value="1"/>
</dbReference>
<evidence type="ECO:0000256" key="6">
    <source>
        <dbReference type="ARBA" id="ARBA00022617"/>
    </source>
</evidence>
<comment type="caution">
    <text evidence="17">The sequence shown here is derived from an EMBL/GenBank/DDBJ whole genome shotgun (WGS) entry which is preliminary data.</text>
</comment>
<evidence type="ECO:0000256" key="9">
    <source>
        <dbReference type="ARBA" id="ARBA00022848"/>
    </source>
</evidence>
<keyword evidence="11 14" id="KW-0408">Iron</keyword>
<dbReference type="InterPro" id="IPR001128">
    <property type="entry name" value="Cyt_P450"/>
</dbReference>
<evidence type="ECO:0000256" key="1">
    <source>
        <dbReference type="ARBA" id="ARBA00001971"/>
    </source>
</evidence>
<protein>
    <submittedName>
        <fullName evidence="17">Cytochrome P450 2A6</fullName>
    </submittedName>
</protein>
<keyword evidence="16" id="KW-0812">Transmembrane</keyword>
<proteinExistence type="inferred from homology"/>
<dbReference type="InterPro" id="IPR017972">
    <property type="entry name" value="Cyt_P450_CS"/>
</dbReference>
<evidence type="ECO:0000256" key="14">
    <source>
        <dbReference type="PIRSR" id="PIRSR602401-1"/>
    </source>
</evidence>
<evidence type="ECO:0000256" key="2">
    <source>
        <dbReference type="ARBA" id="ARBA00003690"/>
    </source>
</evidence>
<organism evidence="17 18">
    <name type="scientific">Caerostris darwini</name>
    <dbReference type="NCBI Taxonomy" id="1538125"/>
    <lineage>
        <taxon>Eukaryota</taxon>
        <taxon>Metazoa</taxon>
        <taxon>Ecdysozoa</taxon>
        <taxon>Arthropoda</taxon>
        <taxon>Chelicerata</taxon>
        <taxon>Arachnida</taxon>
        <taxon>Araneae</taxon>
        <taxon>Araneomorphae</taxon>
        <taxon>Entelegynae</taxon>
        <taxon>Araneoidea</taxon>
        <taxon>Araneidae</taxon>
        <taxon>Caerostris</taxon>
    </lineage>
</organism>
<comment type="cofactor">
    <cofactor evidence="1 14">
        <name>heme</name>
        <dbReference type="ChEBI" id="CHEBI:30413"/>
    </cofactor>
</comment>
<dbReference type="PRINTS" id="PR00463">
    <property type="entry name" value="EP450I"/>
</dbReference>
<keyword evidence="8" id="KW-0256">Endoplasmic reticulum</keyword>
<keyword evidence="12 15" id="KW-0503">Monooxygenase</keyword>